<gene>
    <name evidence="2" type="ORF">EIW28_05995</name>
</gene>
<proteinExistence type="predicted"/>
<dbReference type="PANTHER" id="PTHR13774:SF32">
    <property type="entry name" value="ANTISENSE-ENHANCING SEQUENCE 1"/>
    <property type="match status" value="1"/>
</dbReference>
<dbReference type="Proteomes" id="UP000277256">
    <property type="component" value="Unassembled WGS sequence"/>
</dbReference>
<dbReference type="OrthoDB" id="9788221at2"/>
<evidence type="ECO:0000313" key="2">
    <source>
        <dbReference type="EMBL" id="RRS00144.1"/>
    </source>
</evidence>
<reference evidence="2 3" key="1">
    <citation type="submission" date="2018-12" db="EMBL/GenBank/DDBJ databases">
        <title>Glycomyces sp. YIM 121974 draft genome.</title>
        <authorList>
            <person name="Li Q."/>
        </authorList>
    </citation>
    <scope>NUCLEOTIDE SEQUENCE [LARGE SCALE GENOMIC DNA]</scope>
    <source>
        <strain evidence="2 3">YIM 121974</strain>
    </source>
</reference>
<comment type="caution">
    <text evidence="2">The sequence shown here is derived from an EMBL/GenBank/DDBJ whole genome shotgun (WGS) entry which is preliminary data.</text>
</comment>
<dbReference type="EMBL" id="RSEB01000002">
    <property type="protein sequence ID" value="RRS00144.1"/>
    <property type="molecule type" value="Genomic_DNA"/>
</dbReference>
<accession>A0A426UZW3</accession>
<name>A0A426UZW3_9ACTN</name>
<feature type="active site" evidence="1">
    <location>
        <position position="46"/>
    </location>
</feature>
<dbReference type="Pfam" id="PF02567">
    <property type="entry name" value="PhzC-PhzF"/>
    <property type="match status" value="1"/>
</dbReference>
<protein>
    <submittedName>
        <fullName evidence="2">PhzF family phenazine biosynthesis protein</fullName>
    </submittedName>
</protein>
<keyword evidence="3" id="KW-1185">Reference proteome</keyword>
<sequence length="281" mass="28402">MTLPFEIYDVFSDRPYAGNQLAVVYDGQDLSTAQMQAIAKEFGFSETVFVLPAADPKADYRARIFTPAEELPFAGHPTIGAAIAAVAAGRVAPTDGRVVQECGAGLMTVAVDGAAGAAKLTSTAIAVGPELDRETAAAAIGLGADRLLGTPKNASAGLDHNFVRVADEDVAAAVDVPGHLDKVYVYSFDPETAAVHARLFHVGVGEDPATGSAAVALGVHLVDAGLIAGDGVHSYEIAQGAEIGRPSSLSGEVVVEAGVPVSVSVSGSAVKTAEGALVALP</sequence>
<dbReference type="SUPFAM" id="SSF54506">
    <property type="entry name" value="Diaminopimelate epimerase-like"/>
    <property type="match status" value="1"/>
</dbReference>
<dbReference type="GO" id="GO:0005737">
    <property type="term" value="C:cytoplasm"/>
    <property type="evidence" value="ECO:0007669"/>
    <property type="project" value="TreeGrafter"/>
</dbReference>
<dbReference type="RefSeq" id="WP_125246829.1">
    <property type="nucleotide sequence ID" value="NZ_RSEB01000002.1"/>
</dbReference>
<dbReference type="NCBIfam" id="TIGR00654">
    <property type="entry name" value="PhzF_family"/>
    <property type="match status" value="1"/>
</dbReference>
<dbReference type="GO" id="GO:0016853">
    <property type="term" value="F:isomerase activity"/>
    <property type="evidence" value="ECO:0007669"/>
    <property type="project" value="TreeGrafter"/>
</dbReference>
<dbReference type="InterPro" id="IPR003719">
    <property type="entry name" value="Phenazine_PhzF-like"/>
</dbReference>
<organism evidence="2 3">
    <name type="scientific">Glycomyces terrestris</name>
    <dbReference type="NCBI Taxonomy" id="2493553"/>
    <lineage>
        <taxon>Bacteria</taxon>
        <taxon>Bacillati</taxon>
        <taxon>Actinomycetota</taxon>
        <taxon>Actinomycetes</taxon>
        <taxon>Glycomycetales</taxon>
        <taxon>Glycomycetaceae</taxon>
        <taxon>Glycomyces</taxon>
    </lineage>
</organism>
<evidence type="ECO:0000313" key="3">
    <source>
        <dbReference type="Proteomes" id="UP000277256"/>
    </source>
</evidence>
<dbReference type="Gene3D" id="3.10.310.10">
    <property type="entry name" value="Diaminopimelate Epimerase, Chain A, domain 1"/>
    <property type="match status" value="2"/>
</dbReference>
<dbReference type="PANTHER" id="PTHR13774">
    <property type="entry name" value="PHENAZINE BIOSYNTHESIS PROTEIN"/>
    <property type="match status" value="1"/>
</dbReference>
<dbReference type="PIRSF" id="PIRSF016184">
    <property type="entry name" value="PhzC_PhzF"/>
    <property type="match status" value="1"/>
</dbReference>
<evidence type="ECO:0000256" key="1">
    <source>
        <dbReference type="PIRSR" id="PIRSR016184-1"/>
    </source>
</evidence>
<dbReference type="AlphaFoldDB" id="A0A426UZW3"/>